<dbReference type="EMBL" id="OU892281">
    <property type="protein sequence ID" value="CAH1130710.1"/>
    <property type="molecule type" value="Genomic_DNA"/>
</dbReference>
<organism evidence="3 4">
    <name type="scientific">Ceutorhynchus assimilis</name>
    <name type="common">cabbage seed weevil</name>
    <dbReference type="NCBI Taxonomy" id="467358"/>
    <lineage>
        <taxon>Eukaryota</taxon>
        <taxon>Metazoa</taxon>
        <taxon>Ecdysozoa</taxon>
        <taxon>Arthropoda</taxon>
        <taxon>Hexapoda</taxon>
        <taxon>Insecta</taxon>
        <taxon>Pterygota</taxon>
        <taxon>Neoptera</taxon>
        <taxon>Endopterygota</taxon>
        <taxon>Coleoptera</taxon>
        <taxon>Polyphaga</taxon>
        <taxon>Cucujiformia</taxon>
        <taxon>Curculionidae</taxon>
        <taxon>Ceutorhynchinae</taxon>
        <taxon>Ceutorhynchus</taxon>
    </lineage>
</organism>
<feature type="compositionally biased region" description="Acidic residues" evidence="1">
    <location>
        <begin position="394"/>
        <end position="410"/>
    </location>
</feature>
<name>A0A9P0DE56_9CUCU</name>
<feature type="signal peptide" evidence="2">
    <location>
        <begin position="1"/>
        <end position="21"/>
    </location>
</feature>
<dbReference type="AlphaFoldDB" id="A0A9P0DE56"/>
<sequence>MNKLTFIRIFLAGCIFSVSYSKNISTADLNTDEILLPQEQDLVNNATDQESVLREERAPQGLNEVVGGIGGIINVTSSLANTFNVTRQVFARLRNLTQGICIECRNNNSPSTPPPTDFYYNNNNYYYDYYDYGTSDYSRKKRDVTTQESAGNEILDRQKRLVLVPSLVENFIKQEIIKLLRNVGNDVKLQISLIFERAKSLVKNFFGYIGSLFGTMREKRSLNVFPKQIVKRQAATNVDEGLNTNTEKVILVDTFSQMVESLWTFINFFYDIIQNLVRQKRDTTSSLDYLFNFLDSLGIKKRSAELFLSNIDHLSTSNSRKKRFILDLGESYINSAIDFLKKIALDKFEEFLDLVRNYLADANLGNLTGLLKFKRSLPSSGENSRLKRDISDNPSEEEEGTNEFGSSEEEGDTNKFGCYILSTLQELFSSSQIGIQNDFRKILALVGCDGKADAQMKKKRSASSFGALFSEFPRQLSDVAQYIKGTIPGTEGNIRSGLDVVHGFLDTTVADLRKKRDAGDETLQDILPTSEQLDDFFKQLEARIAVNFRAIEATLEQLRTDASLLNIAPVNTNNPPLE</sequence>
<evidence type="ECO:0000256" key="2">
    <source>
        <dbReference type="SAM" id="SignalP"/>
    </source>
</evidence>
<keyword evidence="2" id="KW-0732">Signal</keyword>
<reference evidence="3" key="1">
    <citation type="submission" date="2022-01" db="EMBL/GenBank/DDBJ databases">
        <authorList>
            <person name="King R."/>
        </authorList>
    </citation>
    <scope>NUCLEOTIDE SEQUENCE</scope>
</reference>
<protein>
    <submittedName>
        <fullName evidence="3">Uncharacterized protein</fullName>
    </submittedName>
</protein>
<gene>
    <name evidence="3" type="ORF">CEUTPL_LOCUS9323</name>
</gene>
<evidence type="ECO:0000313" key="3">
    <source>
        <dbReference type="EMBL" id="CAH1130710.1"/>
    </source>
</evidence>
<dbReference type="Proteomes" id="UP001152799">
    <property type="component" value="Chromosome 5"/>
</dbReference>
<evidence type="ECO:0000256" key="1">
    <source>
        <dbReference type="SAM" id="MobiDB-lite"/>
    </source>
</evidence>
<keyword evidence="4" id="KW-1185">Reference proteome</keyword>
<proteinExistence type="predicted"/>
<accession>A0A9P0DE56</accession>
<evidence type="ECO:0000313" key="4">
    <source>
        <dbReference type="Proteomes" id="UP001152799"/>
    </source>
</evidence>
<feature type="region of interest" description="Disordered" evidence="1">
    <location>
        <begin position="377"/>
        <end position="410"/>
    </location>
</feature>
<feature type="chain" id="PRO_5040428860" evidence="2">
    <location>
        <begin position="22"/>
        <end position="578"/>
    </location>
</feature>